<organism evidence="1 2">
    <name type="scientific">Tritonibacter multivorans</name>
    <dbReference type="NCBI Taxonomy" id="928856"/>
    <lineage>
        <taxon>Bacteria</taxon>
        <taxon>Pseudomonadati</taxon>
        <taxon>Pseudomonadota</taxon>
        <taxon>Alphaproteobacteria</taxon>
        <taxon>Rhodobacterales</taxon>
        <taxon>Paracoccaceae</taxon>
        <taxon>Tritonibacter</taxon>
    </lineage>
</organism>
<reference evidence="1 2" key="1">
    <citation type="submission" date="2015-09" db="EMBL/GenBank/DDBJ databases">
        <authorList>
            <consortium name="Swine Surveillance"/>
        </authorList>
    </citation>
    <scope>NUCLEOTIDE SEQUENCE [LARGE SCALE GENOMIC DNA]</scope>
    <source>
        <strain evidence="1 2">CECT 7557</strain>
    </source>
</reference>
<keyword evidence="2" id="KW-1185">Reference proteome</keyword>
<name>A0A0P1GF69_9RHOB</name>
<dbReference type="STRING" id="928856.SAMN04488049_10420"/>
<sequence>MITLFGRGARQEQRISVVVTALHRLRGTFSLQRLKFYSTARNPGGFCPSAIWRLGQ</sequence>
<evidence type="ECO:0000313" key="2">
    <source>
        <dbReference type="Proteomes" id="UP000052022"/>
    </source>
</evidence>
<proteinExistence type="predicted"/>
<protein>
    <submittedName>
        <fullName evidence="1">Uncharacterized protein</fullName>
    </submittedName>
</protein>
<accession>A0A0P1GF69</accession>
<dbReference type="EMBL" id="CYSD01000039">
    <property type="protein sequence ID" value="CUH80139.1"/>
    <property type="molecule type" value="Genomic_DNA"/>
</dbReference>
<dbReference type="AlphaFoldDB" id="A0A0P1GF69"/>
<gene>
    <name evidence="1" type="ORF">TRM7557_02738</name>
</gene>
<evidence type="ECO:0000313" key="1">
    <source>
        <dbReference type="EMBL" id="CUH80139.1"/>
    </source>
</evidence>
<dbReference type="Proteomes" id="UP000052022">
    <property type="component" value="Unassembled WGS sequence"/>
</dbReference>